<dbReference type="AlphaFoldDB" id="A0A2S5ZXJ0"/>
<name>A0A2S5ZXJ0_9NOCA</name>
<keyword evidence="1 5" id="KW-0597">Phosphoprotein</keyword>
<dbReference type="PROSITE" id="PS50110">
    <property type="entry name" value="RESPONSE_REGULATORY"/>
    <property type="match status" value="1"/>
</dbReference>
<dbReference type="InterPro" id="IPR058245">
    <property type="entry name" value="NreC/VraR/RcsB-like_REC"/>
</dbReference>
<dbReference type="Pfam" id="PF00072">
    <property type="entry name" value="Response_reg"/>
    <property type="match status" value="1"/>
</dbReference>
<dbReference type="PROSITE" id="PS00622">
    <property type="entry name" value="HTH_LUXR_1"/>
    <property type="match status" value="1"/>
</dbReference>
<evidence type="ECO:0000256" key="5">
    <source>
        <dbReference type="PROSITE-ProRule" id="PRU00169"/>
    </source>
</evidence>
<dbReference type="SUPFAM" id="SSF46894">
    <property type="entry name" value="C-terminal effector domain of the bipartite response regulators"/>
    <property type="match status" value="1"/>
</dbReference>
<dbReference type="PROSITE" id="PS50043">
    <property type="entry name" value="HTH_LUXR_2"/>
    <property type="match status" value="1"/>
</dbReference>
<evidence type="ECO:0000313" key="8">
    <source>
        <dbReference type="EMBL" id="PPJ22542.1"/>
    </source>
</evidence>
<keyword evidence="9" id="KW-1185">Reference proteome</keyword>
<dbReference type="Gene3D" id="3.40.50.2300">
    <property type="match status" value="1"/>
</dbReference>
<dbReference type="EMBL" id="PSZD01000029">
    <property type="protein sequence ID" value="PPJ22542.1"/>
    <property type="molecule type" value="Genomic_DNA"/>
</dbReference>
<dbReference type="InterPro" id="IPR016032">
    <property type="entry name" value="Sig_transdc_resp-reg_C-effctor"/>
</dbReference>
<feature type="modified residue" description="4-aspartylphosphate" evidence="5">
    <location>
        <position position="69"/>
    </location>
</feature>
<dbReference type="InterPro" id="IPR000792">
    <property type="entry name" value="Tscrpt_reg_LuxR_C"/>
</dbReference>
<dbReference type="Proteomes" id="UP000238356">
    <property type="component" value="Unassembled WGS sequence"/>
</dbReference>
<dbReference type="GO" id="GO:0000160">
    <property type="term" value="P:phosphorelay signal transduction system"/>
    <property type="evidence" value="ECO:0007669"/>
    <property type="project" value="InterPro"/>
</dbReference>
<dbReference type="PRINTS" id="PR00038">
    <property type="entry name" value="HTHLUXR"/>
</dbReference>
<comment type="caution">
    <text evidence="8">The sequence shown here is derived from an EMBL/GenBank/DDBJ whole genome shotgun (WGS) entry which is preliminary data.</text>
</comment>
<dbReference type="PANTHER" id="PTHR43214:SF24">
    <property type="entry name" value="TRANSCRIPTIONAL REGULATORY PROTEIN NARL-RELATED"/>
    <property type="match status" value="1"/>
</dbReference>
<feature type="domain" description="HTH luxR-type" evidence="6">
    <location>
        <begin position="167"/>
        <end position="232"/>
    </location>
</feature>
<feature type="domain" description="Response regulatory" evidence="7">
    <location>
        <begin position="18"/>
        <end position="134"/>
    </location>
</feature>
<dbReference type="InterPro" id="IPR039420">
    <property type="entry name" value="WalR-like"/>
</dbReference>
<accession>A0A2S5ZXJ0</accession>
<dbReference type="CDD" id="cd17535">
    <property type="entry name" value="REC_NarL-like"/>
    <property type="match status" value="1"/>
</dbReference>
<evidence type="ECO:0000256" key="3">
    <source>
        <dbReference type="ARBA" id="ARBA00023125"/>
    </source>
</evidence>
<evidence type="ECO:0000313" key="9">
    <source>
        <dbReference type="Proteomes" id="UP000238356"/>
    </source>
</evidence>
<gene>
    <name evidence="8" type="ORF">C5F51_31025</name>
</gene>
<reference evidence="8 9" key="1">
    <citation type="submission" date="2018-02" db="EMBL/GenBank/DDBJ databases">
        <title>8 Nocardia nova and 1 Nocardia cyriacigeorgica strain used for evolution to TMP-SMX.</title>
        <authorList>
            <person name="Mehta H."/>
            <person name="Weng J."/>
            <person name="Shamoo Y."/>
        </authorList>
    </citation>
    <scope>NUCLEOTIDE SEQUENCE [LARGE SCALE GENOMIC DNA]</scope>
    <source>
        <strain evidence="8 9">BAA2227</strain>
    </source>
</reference>
<dbReference type="SMART" id="SM00448">
    <property type="entry name" value="REC"/>
    <property type="match status" value="1"/>
</dbReference>
<protein>
    <submittedName>
        <fullName evidence="8">DNA-binding response regulator</fullName>
    </submittedName>
</protein>
<organism evidence="8 9">
    <name type="scientific">Nocardia nova</name>
    <dbReference type="NCBI Taxonomy" id="37330"/>
    <lineage>
        <taxon>Bacteria</taxon>
        <taxon>Bacillati</taxon>
        <taxon>Actinomycetota</taxon>
        <taxon>Actinomycetes</taxon>
        <taxon>Mycobacteriales</taxon>
        <taxon>Nocardiaceae</taxon>
        <taxon>Nocardia</taxon>
    </lineage>
</organism>
<dbReference type="SUPFAM" id="SSF52172">
    <property type="entry name" value="CheY-like"/>
    <property type="match status" value="1"/>
</dbReference>
<evidence type="ECO:0000256" key="2">
    <source>
        <dbReference type="ARBA" id="ARBA00023015"/>
    </source>
</evidence>
<dbReference type="SMART" id="SM00421">
    <property type="entry name" value="HTH_LUXR"/>
    <property type="match status" value="1"/>
</dbReference>
<dbReference type="GO" id="GO:0006355">
    <property type="term" value="P:regulation of DNA-templated transcription"/>
    <property type="evidence" value="ECO:0007669"/>
    <property type="project" value="InterPro"/>
</dbReference>
<evidence type="ECO:0000259" key="7">
    <source>
        <dbReference type="PROSITE" id="PS50110"/>
    </source>
</evidence>
<sequence length="239" mass="24738">MGCDSGGSDLSEGQEPLRVLVVDDQQVMREGLVALLGLVDEVRVVGAAGDGEQALRAVAETGPDVVLMDLRMPVLDGVEATRRIAADHPGTAVLVLTTYADDASIVSALRAGARGYLTKDARRAEIVAAIRAAAAGQSTFDATVSQRLVDALIGARDRPAPSAPAAGTPNPDGLTAREAEVVALITRGLSNAEIAAHLFVSPATVKTHINNAFAKIGARNRADAVRYGYRHGLADPTAD</sequence>
<dbReference type="PANTHER" id="PTHR43214">
    <property type="entry name" value="TWO-COMPONENT RESPONSE REGULATOR"/>
    <property type="match status" value="1"/>
</dbReference>
<dbReference type="Pfam" id="PF00196">
    <property type="entry name" value="GerE"/>
    <property type="match status" value="1"/>
</dbReference>
<dbReference type="InterPro" id="IPR001789">
    <property type="entry name" value="Sig_transdc_resp-reg_receiver"/>
</dbReference>
<keyword evidence="2" id="KW-0805">Transcription regulation</keyword>
<evidence type="ECO:0000256" key="1">
    <source>
        <dbReference type="ARBA" id="ARBA00022553"/>
    </source>
</evidence>
<keyword evidence="3 8" id="KW-0238">DNA-binding</keyword>
<evidence type="ECO:0000259" key="6">
    <source>
        <dbReference type="PROSITE" id="PS50043"/>
    </source>
</evidence>
<dbReference type="GO" id="GO:0003677">
    <property type="term" value="F:DNA binding"/>
    <property type="evidence" value="ECO:0007669"/>
    <property type="project" value="UniProtKB-KW"/>
</dbReference>
<dbReference type="CDD" id="cd06170">
    <property type="entry name" value="LuxR_C_like"/>
    <property type="match status" value="1"/>
</dbReference>
<proteinExistence type="predicted"/>
<dbReference type="InterPro" id="IPR011006">
    <property type="entry name" value="CheY-like_superfamily"/>
</dbReference>
<keyword evidence="4" id="KW-0804">Transcription</keyword>
<evidence type="ECO:0000256" key="4">
    <source>
        <dbReference type="ARBA" id="ARBA00023163"/>
    </source>
</evidence>